<dbReference type="EC" id="3.1.3.5" evidence="3"/>
<sequence length="319" mass="32944">MKRQLAILACALGAATPSFALNILISNDDGLTSNVKALYDALKAEGHDVVASLPCTNQSSRGAGAIMYSTDKIVPDNDAAQINAASGCRSGAAPIGAPAVGRTTRPGLDTGDFHYVHGTPIMATLYGLDVVAKARWGKAPDLLLSGPNEGPNLGSIINSSGTVSNAQWAGSRGIPAIALSAGTNTVDDTTLANPLSPVIARLSVQLLKGLQAKAGGGALLPRGIALNVNFPKAVAVDTPFAFSRIGTYDAFNVGFKNTVPYGLTLSLGGNGQPPTADQMEDESVVYLTKTAVSAMQVGFEARPAGQEWLRLRLRDVFAK</sequence>
<organism evidence="8 9">
    <name type="scientific">Variovorax rhizosphaerae</name>
    <dbReference type="NCBI Taxonomy" id="1836200"/>
    <lineage>
        <taxon>Bacteria</taxon>
        <taxon>Pseudomonadati</taxon>
        <taxon>Pseudomonadota</taxon>
        <taxon>Betaproteobacteria</taxon>
        <taxon>Burkholderiales</taxon>
        <taxon>Comamonadaceae</taxon>
        <taxon>Variovorax</taxon>
    </lineage>
</organism>
<feature type="signal peptide" evidence="6">
    <location>
        <begin position="1"/>
        <end position="20"/>
    </location>
</feature>
<evidence type="ECO:0000256" key="4">
    <source>
        <dbReference type="ARBA" id="ARBA00022723"/>
    </source>
</evidence>
<name>A0ABU8WQL2_9BURK</name>
<evidence type="ECO:0000256" key="3">
    <source>
        <dbReference type="ARBA" id="ARBA00012643"/>
    </source>
</evidence>
<dbReference type="Proteomes" id="UP001385892">
    <property type="component" value="Unassembled WGS sequence"/>
</dbReference>
<dbReference type="PANTHER" id="PTHR30457">
    <property type="entry name" value="5'-NUCLEOTIDASE SURE"/>
    <property type="match status" value="1"/>
</dbReference>
<proteinExistence type="inferred from homology"/>
<evidence type="ECO:0000313" key="8">
    <source>
        <dbReference type="EMBL" id="MEJ8849835.1"/>
    </source>
</evidence>
<evidence type="ECO:0000256" key="2">
    <source>
        <dbReference type="ARBA" id="ARBA00011062"/>
    </source>
</evidence>
<dbReference type="InterPro" id="IPR002828">
    <property type="entry name" value="SurE-like_Pase/nucleotidase"/>
</dbReference>
<comment type="caution">
    <text evidence="8">The sequence shown here is derived from an EMBL/GenBank/DDBJ whole genome shotgun (WGS) entry which is preliminary data.</text>
</comment>
<dbReference type="InterPro" id="IPR036523">
    <property type="entry name" value="SurE-like_sf"/>
</dbReference>
<evidence type="ECO:0000256" key="6">
    <source>
        <dbReference type="SAM" id="SignalP"/>
    </source>
</evidence>
<dbReference type="InterPro" id="IPR030048">
    <property type="entry name" value="SurE"/>
</dbReference>
<comment type="similarity">
    <text evidence="2">Belongs to the SurE nucleotidase family.</text>
</comment>
<comment type="catalytic activity">
    <reaction evidence="1">
        <text>a ribonucleoside 5'-phosphate + H2O = a ribonucleoside + phosphate</text>
        <dbReference type="Rhea" id="RHEA:12484"/>
        <dbReference type="ChEBI" id="CHEBI:15377"/>
        <dbReference type="ChEBI" id="CHEBI:18254"/>
        <dbReference type="ChEBI" id="CHEBI:43474"/>
        <dbReference type="ChEBI" id="CHEBI:58043"/>
        <dbReference type="EC" id="3.1.3.5"/>
    </reaction>
</comment>
<feature type="domain" description="Survival protein SurE-like phosphatase/nucleotidase" evidence="7">
    <location>
        <begin position="23"/>
        <end position="235"/>
    </location>
</feature>
<gene>
    <name evidence="8" type="ORF">WKW82_24525</name>
</gene>
<dbReference type="EMBL" id="JBBKZT010000012">
    <property type="protein sequence ID" value="MEJ8849835.1"/>
    <property type="molecule type" value="Genomic_DNA"/>
</dbReference>
<feature type="chain" id="PRO_5046473811" description="5'-nucleotidase" evidence="6">
    <location>
        <begin position="21"/>
        <end position="319"/>
    </location>
</feature>
<evidence type="ECO:0000313" key="9">
    <source>
        <dbReference type="Proteomes" id="UP001385892"/>
    </source>
</evidence>
<reference evidence="8 9" key="1">
    <citation type="submission" date="2024-03" db="EMBL/GenBank/DDBJ databases">
        <title>Novel species of the genus Variovorax.</title>
        <authorList>
            <person name="Liu Q."/>
            <person name="Xin Y.-H."/>
        </authorList>
    </citation>
    <scope>NUCLEOTIDE SEQUENCE [LARGE SCALE GENOMIC DNA]</scope>
    <source>
        <strain evidence="8 9">KACC 18900</strain>
    </source>
</reference>
<dbReference type="RefSeq" id="WP_340344961.1">
    <property type="nucleotide sequence ID" value="NZ_JBBKZT010000012.1"/>
</dbReference>
<dbReference type="Gene3D" id="3.40.1210.10">
    <property type="entry name" value="Survival protein SurE-like phosphatase/nucleotidase"/>
    <property type="match status" value="1"/>
</dbReference>
<evidence type="ECO:0000259" key="7">
    <source>
        <dbReference type="Pfam" id="PF01975"/>
    </source>
</evidence>
<evidence type="ECO:0000256" key="1">
    <source>
        <dbReference type="ARBA" id="ARBA00000815"/>
    </source>
</evidence>
<keyword evidence="4" id="KW-0479">Metal-binding</keyword>
<keyword evidence="6" id="KW-0732">Signal</keyword>
<dbReference type="PANTHER" id="PTHR30457:SF0">
    <property type="entry name" value="PHOSPHATASE, PUTATIVE (AFU_ORTHOLOGUE AFUA_4G01070)-RELATED"/>
    <property type="match status" value="1"/>
</dbReference>
<dbReference type="SUPFAM" id="SSF64167">
    <property type="entry name" value="SurE-like"/>
    <property type="match status" value="1"/>
</dbReference>
<accession>A0ABU8WQL2</accession>
<protein>
    <recommendedName>
        <fullName evidence="3">5'-nucleotidase</fullName>
        <ecNumber evidence="3">3.1.3.5</ecNumber>
    </recommendedName>
</protein>
<dbReference type="GO" id="GO:0008253">
    <property type="term" value="F:5'-nucleotidase activity"/>
    <property type="evidence" value="ECO:0007669"/>
    <property type="project" value="UniProtKB-EC"/>
</dbReference>
<evidence type="ECO:0000256" key="5">
    <source>
        <dbReference type="ARBA" id="ARBA00022801"/>
    </source>
</evidence>
<keyword evidence="9" id="KW-1185">Reference proteome</keyword>
<keyword evidence="5 8" id="KW-0378">Hydrolase</keyword>
<dbReference type="Pfam" id="PF01975">
    <property type="entry name" value="SurE"/>
    <property type="match status" value="1"/>
</dbReference>